<dbReference type="Proteomes" id="UP000024376">
    <property type="component" value="Unassembled WGS sequence"/>
</dbReference>
<organism evidence="2 3">
    <name type="scientific">Hypocrea jecorina (strain ATCC 56765 / BCRC 32924 / NRRL 11460 / Rut C-30)</name>
    <name type="common">Trichoderma reesei</name>
    <dbReference type="NCBI Taxonomy" id="1344414"/>
    <lineage>
        <taxon>Eukaryota</taxon>
        <taxon>Fungi</taxon>
        <taxon>Dikarya</taxon>
        <taxon>Ascomycota</taxon>
        <taxon>Pezizomycotina</taxon>
        <taxon>Sordariomycetes</taxon>
        <taxon>Hypocreomycetidae</taxon>
        <taxon>Hypocreales</taxon>
        <taxon>Hypocreaceae</taxon>
        <taxon>Trichoderma</taxon>
    </lineage>
</organism>
<proteinExistence type="predicted"/>
<protein>
    <submittedName>
        <fullName evidence="2">Uncharacterized protein</fullName>
    </submittedName>
</protein>
<dbReference type="AlphaFoldDB" id="A0A024SA38"/>
<feature type="region of interest" description="Disordered" evidence="1">
    <location>
        <begin position="1"/>
        <end position="27"/>
    </location>
</feature>
<dbReference type="EMBL" id="KI911146">
    <property type="protein sequence ID" value="ETS02230.1"/>
    <property type="molecule type" value="Genomic_DNA"/>
</dbReference>
<feature type="compositionally biased region" description="Polar residues" evidence="1">
    <location>
        <begin position="1"/>
        <end position="17"/>
    </location>
</feature>
<gene>
    <name evidence="2" type="ORF">M419DRAFT_79189</name>
</gene>
<reference evidence="3" key="1">
    <citation type="journal article" date="2013" name="Ind. Biotechnol.">
        <title>Comparative genomics analysis of Trichoderma reesei strains.</title>
        <authorList>
            <person name="Koike H."/>
            <person name="Aerts A."/>
            <person name="LaButti K."/>
            <person name="Grigoriev I.V."/>
            <person name="Baker S.E."/>
        </authorList>
    </citation>
    <scope>NUCLEOTIDE SEQUENCE [LARGE SCALE GENOMIC DNA]</scope>
    <source>
        <strain evidence="3">ATCC 56765 / BCRC 32924 / NRRL 11460 / Rut C-30</strain>
    </source>
</reference>
<evidence type="ECO:0000313" key="3">
    <source>
        <dbReference type="Proteomes" id="UP000024376"/>
    </source>
</evidence>
<evidence type="ECO:0000256" key="1">
    <source>
        <dbReference type="SAM" id="MobiDB-lite"/>
    </source>
</evidence>
<sequence length="85" mass="9242">MPNSSTNAVYTGSTNVPMQPHAASSPLSHDFSMGRFLADQEQKCPLELRTHQTAAETEAAARSRMLVKIQGFQEQFSSSSEPKAS</sequence>
<evidence type="ECO:0000313" key="2">
    <source>
        <dbReference type="EMBL" id="ETS02230.1"/>
    </source>
</evidence>
<accession>A0A024SA38</accession>
<dbReference type="HOGENOM" id="CLU_187840_0_0_1"/>
<dbReference type="KEGG" id="trr:M419DRAFT_79189"/>
<name>A0A024SA38_HYPJR</name>